<dbReference type="AlphaFoldDB" id="A0A485L9K7"/>
<evidence type="ECO:0000313" key="4">
    <source>
        <dbReference type="EMBL" id="VFT93628.1"/>
    </source>
</evidence>
<feature type="compositionally biased region" description="Acidic residues" evidence="2">
    <location>
        <begin position="208"/>
        <end position="220"/>
    </location>
</feature>
<gene>
    <name evidence="4" type="primary">Aste57867_16864</name>
    <name evidence="3" type="ORF">As57867_016806</name>
    <name evidence="4" type="ORF">ASTE57867_16864</name>
</gene>
<protein>
    <submittedName>
        <fullName evidence="4">Aste57867_16864 protein</fullName>
    </submittedName>
</protein>
<dbReference type="Proteomes" id="UP000332933">
    <property type="component" value="Unassembled WGS sequence"/>
</dbReference>
<dbReference type="EMBL" id="CAADRA010006017">
    <property type="protein sequence ID" value="VFT93628.1"/>
    <property type="molecule type" value="Genomic_DNA"/>
</dbReference>
<organism evidence="4 5">
    <name type="scientific">Aphanomyces stellatus</name>
    <dbReference type="NCBI Taxonomy" id="120398"/>
    <lineage>
        <taxon>Eukaryota</taxon>
        <taxon>Sar</taxon>
        <taxon>Stramenopiles</taxon>
        <taxon>Oomycota</taxon>
        <taxon>Saprolegniomycetes</taxon>
        <taxon>Saprolegniales</taxon>
        <taxon>Verrucalvaceae</taxon>
        <taxon>Aphanomyces</taxon>
    </lineage>
</organism>
<reference evidence="3" key="2">
    <citation type="submission" date="2019-06" db="EMBL/GenBank/DDBJ databases">
        <title>Genomics analysis of Aphanomyces spp. identifies a new class of oomycete effector associated with host adaptation.</title>
        <authorList>
            <person name="Gaulin E."/>
        </authorList>
    </citation>
    <scope>NUCLEOTIDE SEQUENCE</scope>
    <source>
        <strain evidence="3">CBS 578.67</strain>
    </source>
</reference>
<dbReference type="OrthoDB" id="72002at2759"/>
<feature type="coiled-coil region" evidence="1">
    <location>
        <begin position="59"/>
        <end position="86"/>
    </location>
</feature>
<evidence type="ECO:0000256" key="1">
    <source>
        <dbReference type="SAM" id="Coils"/>
    </source>
</evidence>
<keyword evidence="1" id="KW-0175">Coiled coil</keyword>
<feature type="region of interest" description="Disordered" evidence="2">
    <location>
        <begin position="202"/>
        <end position="222"/>
    </location>
</feature>
<feature type="region of interest" description="Disordered" evidence="2">
    <location>
        <begin position="369"/>
        <end position="389"/>
    </location>
</feature>
<dbReference type="EMBL" id="VJMH01005996">
    <property type="protein sequence ID" value="KAF0691997.1"/>
    <property type="molecule type" value="Genomic_DNA"/>
</dbReference>
<evidence type="ECO:0000313" key="3">
    <source>
        <dbReference type="EMBL" id="KAF0691997.1"/>
    </source>
</evidence>
<reference evidence="4 5" key="1">
    <citation type="submission" date="2019-03" db="EMBL/GenBank/DDBJ databases">
        <authorList>
            <person name="Gaulin E."/>
            <person name="Dumas B."/>
        </authorList>
    </citation>
    <scope>NUCLEOTIDE SEQUENCE [LARGE SCALE GENOMIC DNA]</scope>
    <source>
        <strain evidence="4">CBS 568.67</strain>
    </source>
</reference>
<keyword evidence="5" id="KW-1185">Reference proteome</keyword>
<accession>A0A485L9K7</accession>
<evidence type="ECO:0000313" key="5">
    <source>
        <dbReference type="Proteomes" id="UP000332933"/>
    </source>
</evidence>
<feature type="compositionally biased region" description="Basic and acidic residues" evidence="2">
    <location>
        <begin position="377"/>
        <end position="389"/>
    </location>
</feature>
<sequence>MFQALSRSPSLRIQAFLHWLSEVVSPEASLATQFTPADRAVLGAMAIADGDLLAEKERMQDVDDDEAALLAEIAQLEQQLVKESRKDRVLTTHLAAAEADLARAVPRSGQSTTSSSRLEAVDTILDQLAEGSNAFALAALCPNACVSLSVQEDKLLDEMQAQLMPHFRRSNSPLKKTLETILESPHESREVSWLHARLAGTSQRRDSLDDDEDDDEDDDSQWTQELSLWKDEFADVEAKWLHAKLALTEAMVLRATTPPPTTSLAQTSACHEELERLLDDDLPPLLDAVADAYVTSMVIGDYPRKFDQQAHHMAQLDEALLVLEHQAARLQLMWMRLEAEVDAMATLRDLVYGLLQDMQRQLQDVMARLAASPSPPDKPKRTDATETDEHVRQLEAMRAQLRAEWAMLGQAQARAVADLKHVMDEAPTVAPQVQQISRLKDVVETELAKAIESVRTKENQKDLVYG</sequence>
<evidence type="ECO:0000256" key="2">
    <source>
        <dbReference type="SAM" id="MobiDB-lite"/>
    </source>
</evidence>
<proteinExistence type="predicted"/>
<name>A0A485L9K7_9STRA</name>